<dbReference type="Pfam" id="PF01266">
    <property type="entry name" value="DAO"/>
    <property type="match status" value="1"/>
</dbReference>
<keyword evidence="1" id="KW-0560">Oxidoreductase</keyword>
<evidence type="ECO:0000313" key="4">
    <source>
        <dbReference type="Proteomes" id="UP001210770"/>
    </source>
</evidence>
<evidence type="ECO:0000256" key="1">
    <source>
        <dbReference type="ARBA" id="ARBA00023002"/>
    </source>
</evidence>
<dbReference type="AlphaFoldDB" id="A0AAX3LNN5"/>
<feature type="domain" description="FAD dependent oxidoreductase" evidence="2">
    <location>
        <begin position="9"/>
        <end position="348"/>
    </location>
</feature>
<dbReference type="PANTHER" id="PTHR13847">
    <property type="entry name" value="SARCOSINE DEHYDROGENASE-RELATED"/>
    <property type="match status" value="1"/>
</dbReference>
<dbReference type="GO" id="GO:0016491">
    <property type="term" value="F:oxidoreductase activity"/>
    <property type="evidence" value="ECO:0007669"/>
    <property type="project" value="UniProtKB-KW"/>
</dbReference>
<sequence length="376" mass="39677">MNNSTTGFDCIVIGAGIAGASVAAELSSDRRVLLLERESQPGYHTTGRSAALFTVTYGPEVIRALSRASAAFFHDPASPHLAHPLLEPRGAVFVARQDQQASLARTAEELGPHVTPLSGAEVATLVPLLRKGYATGGLRDASAADIDVNGLHQHYLKTFRAAGGVLQTKAEVQALRKEGDWQVDTNQGTFHAPVIVNAAGAWADEIATLAGLKPAGLTPKRRTALTVAPPVGMVPDRWPMVVDIDEQFYLKADAGKLLISPADATPSPPCDAQPEELDIAICIDRIETAFDLERPRIESRWAGLRSFLPDGDPVAGYDPEGEGFFWLAGQGGYGIQTAPALARAAAALVRGAEIPGDIAAEGVTEEALSRDRAGLV</sequence>
<dbReference type="PANTHER" id="PTHR13847:SF287">
    <property type="entry name" value="FAD-DEPENDENT OXIDOREDUCTASE DOMAIN-CONTAINING PROTEIN 1"/>
    <property type="match status" value="1"/>
</dbReference>
<dbReference type="GO" id="GO:0005737">
    <property type="term" value="C:cytoplasm"/>
    <property type="evidence" value="ECO:0007669"/>
    <property type="project" value="TreeGrafter"/>
</dbReference>
<dbReference type="Gene3D" id="3.50.50.60">
    <property type="entry name" value="FAD/NAD(P)-binding domain"/>
    <property type="match status" value="1"/>
</dbReference>
<dbReference type="Gene3D" id="3.30.9.10">
    <property type="entry name" value="D-Amino Acid Oxidase, subunit A, domain 2"/>
    <property type="match status" value="1"/>
</dbReference>
<organism evidence="3 4">
    <name type="scientific">Sulfitobacter faviae</name>
    <dbReference type="NCBI Taxonomy" id="1775881"/>
    <lineage>
        <taxon>Bacteria</taxon>
        <taxon>Pseudomonadati</taxon>
        <taxon>Pseudomonadota</taxon>
        <taxon>Alphaproteobacteria</taxon>
        <taxon>Rhodobacterales</taxon>
        <taxon>Roseobacteraceae</taxon>
        <taxon>Sulfitobacter</taxon>
    </lineage>
</organism>
<protein>
    <submittedName>
        <fullName evidence="3">FAD-dependent oxidoreductase</fullName>
    </submittedName>
</protein>
<reference evidence="3" key="1">
    <citation type="submission" date="2023-01" db="EMBL/GenBank/DDBJ databases">
        <title>Comparative genomic analysis of cold water coral derived Sulfitobacter faviae: insights into their metabolism and habitat adaptation.</title>
        <authorList>
            <person name="Guo Y."/>
            <person name="Lin S."/>
            <person name="Huang Z."/>
            <person name="Tang K."/>
            <person name="Wang X."/>
        </authorList>
    </citation>
    <scope>NUCLEOTIDE SEQUENCE</scope>
    <source>
        <strain evidence="3">SCSIO W_1865</strain>
    </source>
</reference>
<proteinExistence type="predicted"/>
<accession>A0AAX3LNN5</accession>
<evidence type="ECO:0000313" key="3">
    <source>
        <dbReference type="EMBL" id="WCE70249.1"/>
    </source>
</evidence>
<evidence type="ECO:0000259" key="2">
    <source>
        <dbReference type="Pfam" id="PF01266"/>
    </source>
</evidence>
<dbReference type="InterPro" id="IPR036188">
    <property type="entry name" value="FAD/NAD-bd_sf"/>
</dbReference>
<name>A0AAX3LNN5_9RHOB</name>
<dbReference type="Proteomes" id="UP001210770">
    <property type="component" value="Chromosome"/>
</dbReference>
<dbReference type="RefSeq" id="WP_271688564.1">
    <property type="nucleotide sequence ID" value="NZ_CP116423.1"/>
</dbReference>
<dbReference type="InterPro" id="IPR006076">
    <property type="entry name" value="FAD-dep_OxRdtase"/>
</dbReference>
<dbReference type="SUPFAM" id="SSF51905">
    <property type="entry name" value="FAD/NAD(P)-binding domain"/>
    <property type="match status" value="1"/>
</dbReference>
<dbReference type="EMBL" id="CP116423">
    <property type="protein sequence ID" value="WCE70249.1"/>
    <property type="molecule type" value="Genomic_DNA"/>
</dbReference>
<gene>
    <name evidence="3" type="ORF">PL336_15890</name>
</gene>